<accession>A0ABR3JYP4</accession>
<organism evidence="5 6">
    <name type="scientific">Hohenbuehelia grisea</name>
    <dbReference type="NCBI Taxonomy" id="104357"/>
    <lineage>
        <taxon>Eukaryota</taxon>
        <taxon>Fungi</taxon>
        <taxon>Dikarya</taxon>
        <taxon>Basidiomycota</taxon>
        <taxon>Agaricomycotina</taxon>
        <taxon>Agaricomycetes</taxon>
        <taxon>Agaricomycetidae</taxon>
        <taxon>Agaricales</taxon>
        <taxon>Pleurotineae</taxon>
        <taxon>Pleurotaceae</taxon>
        <taxon>Hohenbuehelia</taxon>
    </lineage>
</organism>
<keyword evidence="2" id="KW-0560">Oxidoreductase</keyword>
<dbReference type="InterPro" id="IPR021765">
    <property type="entry name" value="UstYa-like"/>
</dbReference>
<feature type="transmembrane region" description="Helical" evidence="4">
    <location>
        <begin position="12"/>
        <end position="30"/>
    </location>
</feature>
<evidence type="ECO:0000256" key="4">
    <source>
        <dbReference type="SAM" id="Phobius"/>
    </source>
</evidence>
<protein>
    <recommendedName>
        <fullName evidence="7">Oxidase ustYa</fullName>
    </recommendedName>
</protein>
<evidence type="ECO:0000256" key="2">
    <source>
        <dbReference type="ARBA" id="ARBA00023002"/>
    </source>
</evidence>
<name>A0ABR3JYP4_9AGAR</name>
<comment type="similarity">
    <text evidence="3">Belongs to the ustYa family.</text>
</comment>
<sequence>MTRRFTTETLAWIGFALAAVVSSILLLTTLHELDTYHTNRSDNQLSHIGPTTSNGVPSSVVSSVVLMNVEETVHFNRSMPSGQKEWPYTRPPGSGNLRLGPLKQVYAASVFHQLHCIEIFSNAITGNKKERRGHLQHCLNYLREMALCRPDLTLEQGDFTQRDFSRERAGATHICRNWDDEYQSATSNWLEWVKSKEAGLGRG</sequence>
<evidence type="ECO:0008006" key="7">
    <source>
        <dbReference type="Google" id="ProtNLM"/>
    </source>
</evidence>
<dbReference type="PANTHER" id="PTHR33365">
    <property type="entry name" value="YALI0B05434P"/>
    <property type="match status" value="1"/>
</dbReference>
<evidence type="ECO:0000313" key="6">
    <source>
        <dbReference type="Proteomes" id="UP001556367"/>
    </source>
</evidence>
<dbReference type="Pfam" id="PF11807">
    <property type="entry name" value="UstYa"/>
    <property type="match status" value="1"/>
</dbReference>
<comment type="pathway">
    <text evidence="1">Mycotoxin biosynthesis.</text>
</comment>
<gene>
    <name evidence="5" type="ORF">HGRIS_006066</name>
</gene>
<comment type="caution">
    <text evidence="5">The sequence shown here is derived from an EMBL/GenBank/DDBJ whole genome shotgun (WGS) entry which is preliminary data.</text>
</comment>
<evidence type="ECO:0000256" key="3">
    <source>
        <dbReference type="ARBA" id="ARBA00035112"/>
    </source>
</evidence>
<dbReference type="PANTHER" id="PTHR33365:SF11">
    <property type="entry name" value="TAT PATHWAY SIGNAL SEQUENCE"/>
    <property type="match status" value="1"/>
</dbReference>
<dbReference type="Proteomes" id="UP001556367">
    <property type="component" value="Unassembled WGS sequence"/>
</dbReference>
<reference evidence="6" key="1">
    <citation type="submission" date="2024-06" db="EMBL/GenBank/DDBJ databases">
        <title>Multi-omics analyses provide insights into the biosynthesis of the anticancer antibiotic pleurotin in Hohenbuehelia grisea.</title>
        <authorList>
            <person name="Weaver J.A."/>
            <person name="Alberti F."/>
        </authorList>
    </citation>
    <scope>NUCLEOTIDE SEQUENCE [LARGE SCALE GENOMIC DNA]</scope>
    <source>
        <strain evidence="6">T-177</strain>
    </source>
</reference>
<dbReference type="EMBL" id="JASNQZ010000001">
    <property type="protein sequence ID" value="KAL0961083.1"/>
    <property type="molecule type" value="Genomic_DNA"/>
</dbReference>
<keyword evidence="4" id="KW-0812">Transmembrane</keyword>
<keyword evidence="6" id="KW-1185">Reference proteome</keyword>
<keyword evidence="4" id="KW-1133">Transmembrane helix</keyword>
<proteinExistence type="inferred from homology"/>
<keyword evidence="4" id="KW-0472">Membrane</keyword>
<evidence type="ECO:0000313" key="5">
    <source>
        <dbReference type="EMBL" id="KAL0961083.1"/>
    </source>
</evidence>
<evidence type="ECO:0000256" key="1">
    <source>
        <dbReference type="ARBA" id="ARBA00004685"/>
    </source>
</evidence>